<reference evidence="1 2" key="1">
    <citation type="journal article" date="2019" name="Sci. Rep.">
        <title>Orb-weaving spider Araneus ventricosus genome elucidates the spidroin gene catalogue.</title>
        <authorList>
            <person name="Kono N."/>
            <person name="Nakamura H."/>
            <person name="Ohtoshi R."/>
            <person name="Moran D.A.P."/>
            <person name="Shinohara A."/>
            <person name="Yoshida Y."/>
            <person name="Fujiwara M."/>
            <person name="Mori M."/>
            <person name="Tomita M."/>
            <person name="Arakawa K."/>
        </authorList>
    </citation>
    <scope>NUCLEOTIDE SEQUENCE [LARGE SCALE GENOMIC DNA]</scope>
</reference>
<comment type="caution">
    <text evidence="1">The sequence shown here is derived from an EMBL/GenBank/DDBJ whole genome shotgun (WGS) entry which is preliminary data.</text>
</comment>
<sequence length="89" mass="10196">MAEEIDNVFENDQMYIREPTDMNRCVCKERIVCKKPNIFKTGRHESVCVQVVRSCATEIAASFRNVRGPLFNLLLPNAFENLPVYCGIV</sequence>
<evidence type="ECO:0000313" key="2">
    <source>
        <dbReference type="Proteomes" id="UP000499080"/>
    </source>
</evidence>
<gene>
    <name evidence="1" type="ORF">AVEN_219785_1</name>
</gene>
<protein>
    <submittedName>
        <fullName evidence="1">Uncharacterized protein</fullName>
    </submittedName>
</protein>
<organism evidence="1 2">
    <name type="scientific">Araneus ventricosus</name>
    <name type="common">Orbweaver spider</name>
    <name type="synonym">Epeira ventricosa</name>
    <dbReference type="NCBI Taxonomy" id="182803"/>
    <lineage>
        <taxon>Eukaryota</taxon>
        <taxon>Metazoa</taxon>
        <taxon>Ecdysozoa</taxon>
        <taxon>Arthropoda</taxon>
        <taxon>Chelicerata</taxon>
        <taxon>Arachnida</taxon>
        <taxon>Araneae</taxon>
        <taxon>Araneomorphae</taxon>
        <taxon>Entelegynae</taxon>
        <taxon>Araneoidea</taxon>
        <taxon>Araneidae</taxon>
        <taxon>Araneus</taxon>
    </lineage>
</organism>
<dbReference type="EMBL" id="BGPR01003975">
    <property type="protein sequence ID" value="GBM94484.1"/>
    <property type="molecule type" value="Genomic_DNA"/>
</dbReference>
<evidence type="ECO:0000313" key="1">
    <source>
        <dbReference type="EMBL" id="GBM94484.1"/>
    </source>
</evidence>
<keyword evidence="2" id="KW-1185">Reference proteome</keyword>
<name>A0A4Y2JWV3_ARAVE</name>
<proteinExistence type="predicted"/>
<accession>A0A4Y2JWV3</accession>
<dbReference type="AlphaFoldDB" id="A0A4Y2JWV3"/>
<dbReference type="Proteomes" id="UP000499080">
    <property type="component" value="Unassembled WGS sequence"/>
</dbReference>